<dbReference type="AlphaFoldDB" id="A0A937I8V8"/>
<evidence type="ECO:0000256" key="4">
    <source>
        <dbReference type="ARBA" id="ARBA00023235"/>
    </source>
</evidence>
<dbReference type="CDD" id="cd07067">
    <property type="entry name" value="HP_PGM_like"/>
    <property type="match status" value="1"/>
</dbReference>
<dbReference type="SUPFAM" id="SSF53254">
    <property type="entry name" value="Phosphoglycerate mutase-like"/>
    <property type="match status" value="1"/>
</dbReference>
<keyword evidence="3 5" id="KW-0324">Glycolysis</keyword>
<evidence type="ECO:0000256" key="6">
    <source>
        <dbReference type="PIRSR" id="PIRSR613078-1"/>
    </source>
</evidence>
<dbReference type="EC" id="5.4.2.11" evidence="5 9"/>
<feature type="active site" description="Tele-phosphohistidine intermediate" evidence="5 6">
    <location>
        <position position="11"/>
    </location>
</feature>
<comment type="caution">
    <text evidence="10">The sequence shown here is derived from an EMBL/GenBank/DDBJ whole genome shotgun (WGS) entry which is preliminary data.</text>
</comment>
<accession>A0A937I8V8</accession>
<dbReference type="InterPro" id="IPR001345">
    <property type="entry name" value="PG/BPGM_mutase_AS"/>
</dbReference>
<name>A0A937I8V8_9GAMM</name>
<evidence type="ECO:0000256" key="1">
    <source>
        <dbReference type="ARBA" id="ARBA00006717"/>
    </source>
</evidence>
<dbReference type="PANTHER" id="PTHR11931">
    <property type="entry name" value="PHOSPHOGLYCERATE MUTASE"/>
    <property type="match status" value="1"/>
</dbReference>
<comment type="pathway">
    <text evidence="5 9">Carbohydrate degradation; glycolysis; pyruvate from D-glyceraldehyde 3-phosphate: step 3/5.</text>
</comment>
<dbReference type="GO" id="GO:0006094">
    <property type="term" value="P:gluconeogenesis"/>
    <property type="evidence" value="ECO:0007669"/>
    <property type="project" value="UniProtKB-UniRule"/>
</dbReference>
<dbReference type="Gene3D" id="3.40.50.1240">
    <property type="entry name" value="Phosphoglycerate mutase-like"/>
    <property type="match status" value="1"/>
</dbReference>
<feature type="active site" description="Proton donor/acceptor" evidence="5 6">
    <location>
        <position position="89"/>
    </location>
</feature>
<feature type="binding site" evidence="5 7">
    <location>
        <begin position="160"/>
        <end position="161"/>
    </location>
    <ligand>
        <name>substrate</name>
    </ligand>
</feature>
<gene>
    <name evidence="5" type="primary">gpmA</name>
    <name evidence="10" type="ORF">ISQ64_02835</name>
</gene>
<organism evidence="10 11">
    <name type="scientific">SAR86 cluster bacterium</name>
    <dbReference type="NCBI Taxonomy" id="2030880"/>
    <lineage>
        <taxon>Bacteria</taxon>
        <taxon>Pseudomonadati</taxon>
        <taxon>Pseudomonadota</taxon>
        <taxon>Gammaproteobacteria</taxon>
        <taxon>SAR86 cluster</taxon>
    </lineage>
</organism>
<comment type="function">
    <text evidence="5 9">Catalyzes the interconversion of 2-phosphoglycerate and 3-phosphoglycerate.</text>
</comment>
<evidence type="ECO:0000256" key="2">
    <source>
        <dbReference type="ARBA" id="ARBA00022432"/>
    </source>
</evidence>
<reference evidence="10" key="1">
    <citation type="submission" date="2020-10" db="EMBL/GenBank/DDBJ databases">
        <title>Microbiome of the Black Sea water column analyzed by genome centric metagenomics.</title>
        <authorList>
            <person name="Cabello-Yeves P.J."/>
            <person name="Callieri C."/>
            <person name="Picazo A."/>
            <person name="Mehrshad M."/>
            <person name="Haro-Moreno J.M."/>
            <person name="Roda-Garcia J."/>
            <person name="Dzembekova N."/>
            <person name="Slabakova V."/>
            <person name="Slabakova N."/>
            <person name="Moncheva S."/>
            <person name="Rodriguez-Valera F."/>
        </authorList>
    </citation>
    <scope>NUCLEOTIDE SEQUENCE</scope>
    <source>
        <strain evidence="10">BS307-5m-G50</strain>
    </source>
</reference>
<dbReference type="PIRSF" id="PIRSF000709">
    <property type="entry name" value="6PFK_2-Ptase"/>
    <property type="match status" value="1"/>
</dbReference>
<comment type="subunit">
    <text evidence="5">Homodimer.</text>
</comment>
<evidence type="ECO:0000313" key="10">
    <source>
        <dbReference type="EMBL" id="MBL6818323.1"/>
    </source>
</evidence>
<feature type="binding site" evidence="5 7">
    <location>
        <position position="100"/>
    </location>
    <ligand>
        <name>substrate</name>
    </ligand>
</feature>
<dbReference type="InterPro" id="IPR013078">
    <property type="entry name" value="His_Pase_superF_clade-1"/>
</dbReference>
<protein>
    <recommendedName>
        <fullName evidence="5 9">2,3-bisphosphoglycerate-dependent phosphoglycerate mutase</fullName>
        <shortName evidence="5">BPG-dependent PGAM</shortName>
        <shortName evidence="5">PGAM</shortName>
        <shortName evidence="5">Phosphoglyceromutase</shortName>
        <shortName evidence="5">dPGM</shortName>
        <ecNumber evidence="5 9">5.4.2.11</ecNumber>
    </recommendedName>
</protein>
<evidence type="ECO:0000256" key="9">
    <source>
        <dbReference type="RuleBase" id="RU004512"/>
    </source>
</evidence>
<evidence type="ECO:0000256" key="3">
    <source>
        <dbReference type="ARBA" id="ARBA00023152"/>
    </source>
</evidence>
<dbReference type="InterPro" id="IPR029033">
    <property type="entry name" value="His_PPase_superfam"/>
</dbReference>
<dbReference type="GO" id="GO:0006096">
    <property type="term" value="P:glycolytic process"/>
    <property type="evidence" value="ECO:0007669"/>
    <property type="project" value="UniProtKB-UniRule"/>
</dbReference>
<dbReference type="GO" id="GO:0004619">
    <property type="term" value="F:phosphoglycerate mutase activity"/>
    <property type="evidence" value="ECO:0007669"/>
    <property type="project" value="UniProtKB-UniRule"/>
</dbReference>
<sequence length="208" mass="23510">MNSRNLILVRHGQSEWNSKNLFTGWKDPGLTELGVKEAKDAGKLIADKGILFDLMYTSMLTRAQKTGDLILQEMRHPEITIIKNEALNERNYGSLAGLNKDEARKKWGDDQVHIWRRSFDIPPPDGESLKDTAKRVLPYFKSEIMPKVIEGSSILIAAHGNSLRSLIMELDSISSEEIVNLEIPTGAPIQYIFNEDGSVNKKIKLYEE</sequence>
<dbReference type="PROSITE" id="PS00175">
    <property type="entry name" value="PG_MUTASE"/>
    <property type="match status" value="1"/>
</dbReference>
<keyword evidence="2 5" id="KW-0312">Gluconeogenesis</keyword>
<feature type="site" description="Transition state stabilizer" evidence="5 8">
    <location>
        <position position="159"/>
    </location>
</feature>
<feature type="binding site" evidence="5 7">
    <location>
        <begin position="10"/>
        <end position="17"/>
    </location>
    <ligand>
        <name>substrate</name>
    </ligand>
</feature>
<proteinExistence type="inferred from homology"/>
<evidence type="ECO:0000313" key="11">
    <source>
        <dbReference type="Proteomes" id="UP000711391"/>
    </source>
</evidence>
<dbReference type="InterPro" id="IPR005952">
    <property type="entry name" value="Phosphogly_mut1"/>
</dbReference>
<dbReference type="Proteomes" id="UP000711391">
    <property type="component" value="Unassembled WGS sequence"/>
</dbReference>
<keyword evidence="4 5" id="KW-0413">Isomerase</keyword>
<dbReference type="NCBIfam" id="TIGR01258">
    <property type="entry name" value="pgm_1"/>
    <property type="match status" value="2"/>
</dbReference>
<feature type="binding site" evidence="5 7">
    <location>
        <begin position="23"/>
        <end position="24"/>
    </location>
    <ligand>
        <name>substrate</name>
    </ligand>
</feature>
<evidence type="ECO:0000256" key="7">
    <source>
        <dbReference type="PIRSR" id="PIRSR613078-2"/>
    </source>
</evidence>
<dbReference type="NCBIfam" id="NF002339">
    <property type="entry name" value="PRK01295.1"/>
    <property type="match status" value="1"/>
</dbReference>
<feature type="binding site" evidence="5 7">
    <location>
        <position position="62"/>
    </location>
    <ligand>
        <name>substrate</name>
    </ligand>
</feature>
<evidence type="ECO:0000256" key="5">
    <source>
        <dbReference type="HAMAP-Rule" id="MF_01039"/>
    </source>
</evidence>
<comment type="catalytic activity">
    <reaction evidence="5 9">
        <text>(2R)-2-phosphoglycerate = (2R)-3-phosphoglycerate</text>
        <dbReference type="Rhea" id="RHEA:15901"/>
        <dbReference type="ChEBI" id="CHEBI:58272"/>
        <dbReference type="ChEBI" id="CHEBI:58289"/>
        <dbReference type="EC" id="5.4.2.11"/>
    </reaction>
</comment>
<dbReference type="HAMAP" id="MF_01039">
    <property type="entry name" value="PGAM_GpmA"/>
    <property type="match status" value="1"/>
</dbReference>
<feature type="binding site" evidence="5 7">
    <location>
        <begin position="116"/>
        <end position="117"/>
    </location>
    <ligand>
        <name>substrate</name>
    </ligand>
</feature>
<dbReference type="SMART" id="SM00855">
    <property type="entry name" value="PGAM"/>
    <property type="match status" value="1"/>
</dbReference>
<evidence type="ECO:0000256" key="8">
    <source>
        <dbReference type="PIRSR" id="PIRSR613078-3"/>
    </source>
</evidence>
<dbReference type="Pfam" id="PF00300">
    <property type="entry name" value="His_Phos_1"/>
    <property type="match status" value="1"/>
</dbReference>
<comment type="similarity">
    <text evidence="1 5">Belongs to the phosphoglycerate mutase family. BPG-dependent PGAM subfamily.</text>
</comment>
<feature type="binding site" evidence="5 7">
    <location>
        <begin position="89"/>
        <end position="92"/>
    </location>
    <ligand>
        <name>substrate</name>
    </ligand>
</feature>
<dbReference type="EMBL" id="JADHQD010000012">
    <property type="protein sequence ID" value="MBL6818323.1"/>
    <property type="molecule type" value="Genomic_DNA"/>
</dbReference>